<keyword evidence="1" id="KW-0812">Transmembrane</keyword>
<name>A0A2S8HU49_BURCE</name>
<evidence type="ECO:0000256" key="1">
    <source>
        <dbReference type="SAM" id="Phobius"/>
    </source>
</evidence>
<feature type="transmembrane region" description="Helical" evidence="1">
    <location>
        <begin position="53"/>
        <end position="71"/>
    </location>
</feature>
<keyword evidence="1" id="KW-1133">Transmembrane helix</keyword>
<sequence length="433" mass="47713">MALDFSSLPPEKPIPDKSPSRFLWGAVFVVLTSAGIFAVLMLWPADEPTHTPWFWTCVSVYPTVFSAFVVSRRYRAYELERAKVQAWNDASRKYNAQAFARESVPMLVLGVAARVTADDTKTSVDQIVDGTMKLRAKASERKANESVSARWFEPIEARLAADDAERHEWVLAWLYERLLNDLKRTLGALHPDLPLRVLLDLSGYAGERDVVELWQREWRRHALRFAITDRVSEPLDLMTIDSWLDDRNGPLHQHAVLLVSITLNKVIGEPPAKDSAEAGVGLLLASEALASRFELQPIAAFHRPRRAGNDNPDHALTYGLRWGGAAAVDIGALWMTGFDSQAAGSVRAALNAGSPEGENDERIPEFELDRIVGKAGTSAGWLAAACAAYVAGQSPKPQLVAQRNAAHMFIAVVTNLNNASTTHALPHEPDIQT</sequence>
<evidence type="ECO:0000313" key="3">
    <source>
        <dbReference type="Proteomes" id="UP000238206"/>
    </source>
</evidence>
<dbReference type="AlphaFoldDB" id="A0A2S8HU49"/>
<proteinExistence type="predicted"/>
<organism evidence="2 3">
    <name type="scientific">Burkholderia cepacia</name>
    <name type="common">Pseudomonas cepacia</name>
    <dbReference type="NCBI Taxonomy" id="292"/>
    <lineage>
        <taxon>Bacteria</taxon>
        <taxon>Pseudomonadati</taxon>
        <taxon>Pseudomonadota</taxon>
        <taxon>Betaproteobacteria</taxon>
        <taxon>Burkholderiales</taxon>
        <taxon>Burkholderiaceae</taxon>
        <taxon>Burkholderia</taxon>
        <taxon>Burkholderia cepacia complex</taxon>
    </lineage>
</organism>
<dbReference type="Proteomes" id="UP000238206">
    <property type="component" value="Unassembled WGS sequence"/>
</dbReference>
<accession>A0A2S8HU49</accession>
<gene>
    <name evidence="2" type="ORF">C5615_38630</name>
</gene>
<evidence type="ECO:0000313" key="2">
    <source>
        <dbReference type="EMBL" id="PQP06097.1"/>
    </source>
</evidence>
<comment type="caution">
    <text evidence="2">The sequence shown here is derived from an EMBL/GenBank/DDBJ whole genome shotgun (WGS) entry which is preliminary data.</text>
</comment>
<reference evidence="2 3" key="1">
    <citation type="submission" date="2018-02" db="EMBL/GenBank/DDBJ databases">
        <title>Draft genome sequencing of Burkholderia cepacia Y14-15.</title>
        <authorList>
            <person name="Zheng B.-X."/>
        </authorList>
    </citation>
    <scope>NUCLEOTIDE SEQUENCE [LARGE SCALE GENOMIC DNA]</scope>
    <source>
        <strain evidence="2 3">Y14-15</strain>
    </source>
</reference>
<dbReference type="EMBL" id="PUIQ01000155">
    <property type="protein sequence ID" value="PQP06097.1"/>
    <property type="molecule type" value="Genomic_DNA"/>
</dbReference>
<protein>
    <submittedName>
        <fullName evidence="2">Uncharacterized protein</fullName>
    </submittedName>
</protein>
<dbReference type="RefSeq" id="WP_105394015.1">
    <property type="nucleotide sequence ID" value="NZ_PUIQ01000155.1"/>
</dbReference>
<feature type="transmembrane region" description="Helical" evidence="1">
    <location>
        <begin position="21"/>
        <end position="41"/>
    </location>
</feature>
<keyword evidence="1" id="KW-0472">Membrane</keyword>